<dbReference type="InterPro" id="IPR000182">
    <property type="entry name" value="GNAT_dom"/>
</dbReference>
<dbReference type="EMBL" id="CTKE01000003">
    <property type="protein sequence ID" value="CQI88286.1"/>
    <property type="molecule type" value="Genomic_DNA"/>
</dbReference>
<dbReference type="SUPFAM" id="SSF55729">
    <property type="entry name" value="Acyl-CoA N-acyltransferases (Nat)"/>
    <property type="match status" value="1"/>
</dbReference>
<dbReference type="PANTHER" id="PTHR43792:SF1">
    <property type="entry name" value="N-ACETYLTRANSFERASE DOMAIN-CONTAINING PROTEIN"/>
    <property type="match status" value="1"/>
</dbReference>
<dbReference type="PROSITE" id="PS51186">
    <property type="entry name" value="GNAT"/>
    <property type="match status" value="1"/>
</dbReference>
<evidence type="ECO:0000313" key="2">
    <source>
        <dbReference type="EMBL" id="CQI88286.1"/>
    </source>
</evidence>
<name>A0A0U1HP77_YERRO</name>
<dbReference type="PANTHER" id="PTHR43792">
    <property type="entry name" value="GNAT FAMILY, PUTATIVE (AFU_ORTHOLOGUE AFUA_3G00765)-RELATED-RELATED"/>
    <property type="match status" value="1"/>
</dbReference>
<proteinExistence type="predicted"/>
<dbReference type="GO" id="GO:0016747">
    <property type="term" value="F:acyltransferase activity, transferring groups other than amino-acyl groups"/>
    <property type="evidence" value="ECO:0007669"/>
    <property type="project" value="InterPro"/>
</dbReference>
<dbReference type="AlphaFoldDB" id="A0A0U1HP77"/>
<dbReference type="Proteomes" id="UP000042054">
    <property type="component" value="Unassembled WGS sequence"/>
</dbReference>
<dbReference type="STRING" id="29485.CH64_800"/>
<feature type="domain" description="N-acetyltransferase" evidence="1">
    <location>
        <begin position="50"/>
        <end position="218"/>
    </location>
</feature>
<reference evidence="2 3" key="1">
    <citation type="submission" date="2015-03" db="EMBL/GenBank/DDBJ databases">
        <authorList>
            <person name="Murphy D."/>
        </authorList>
    </citation>
    <scope>NUCLEOTIDE SEQUENCE [LARGE SCALE GENOMIC DNA]</scope>
    <source>
        <strain evidence="2 3">68/02</strain>
    </source>
</reference>
<evidence type="ECO:0000259" key="1">
    <source>
        <dbReference type="PROSITE" id="PS51186"/>
    </source>
</evidence>
<dbReference type="InterPro" id="IPR016181">
    <property type="entry name" value="Acyl_CoA_acyltransferase"/>
</dbReference>
<evidence type="ECO:0000313" key="3">
    <source>
        <dbReference type="Proteomes" id="UP000042054"/>
    </source>
</evidence>
<accession>A0A0U1HP77</accession>
<dbReference type="InterPro" id="IPR051531">
    <property type="entry name" value="N-acetyltransferase"/>
</dbReference>
<gene>
    <name evidence="2" type="ORF">ERS008555_00621</name>
</gene>
<dbReference type="Pfam" id="PF13302">
    <property type="entry name" value="Acetyltransf_3"/>
    <property type="match status" value="1"/>
</dbReference>
<dbReference type="Gene3D" id="3.40.630.30">
    <property type="match status" value="1"/>
</dbReference>
<organism evidence="2 3">
    <name type="scientific">Yersinia rohdei</name>
    <dbReference type="NCBI Taxonomy" id="29485"/>
    <lineage>
        <taxon>Bacteria</taxon>
        <taxon>Pseudomonadati</taxon>
        <taxon>Pseudomonadota</taxon>
        <taxon>Gammaproteobacteria</taxon>
        <taxon>Enterobacterales</taxon>
        <taxon>Yersiniaceae</taxon>
        <taxon>Yersinia</taxon>
    </lineage>
</organism>
<keyword evidence="2" id="KW-0808">Transferase</keyword>
<protein>
    <submittedName>
        <fullName evidence="2">Putative acetyl transferase</fullName>
    </submittedName>
</protein>
<sequence>MAAAVSATVACFVTKISSIQHGRLSLFTSLGSSKDGQQMKPVIEVETERLWLRQWVPADKAPFAALNADPRVMAFFPSVLTREESDAMADRCQLLIAQRGWGLWAVELKASGQFIGTLGLHIPSANLPFSPCVEISWRFAYPFWGQGLATEAALAALRVGFEQLNLAEIVSFTASVNLRSQALMARIGMQLAPTCFPHPNVSLDSPLSQHCWYRISQQQWHNRQSEQVKFGA</sequence>